<name>A0A7S4NJ83_9EUKA</name>
<evidence type="ECO:0000256" key="1">
    <source>
        <dbReference type="SAM" id="MobiDB-lite"/>
    </source>
</evidence>
<organism evidence="2">
    <name type="scientific">Paramoeba aestuarina</name>
    <dbReference type="NCBI Taxonomy" id="180227"/>
    <lineage>
        <taxon>Eukaryota</taxon>
        <taxon>Amoebozoa</taxon>
        <taxon>Discosea</taxon>
        <taxon>Flabellinia</taxon>
        <taxon>Dactylopodida</taxon>
        <taxon>Paramoebidae</taxon>
        <taxon>Paramoeba</taxon>
    </lineage>
</organism>
<dbReference type="EMBL" id="HBKR01007750">
    <property type="protein sequence ID" value="CAE2289790.1"/>
    <property type="molecule type" value="Transcribed_RNA"/>
</dbReference>
<dbReference type="AlphaFoldDB" id="A0A7S4NJ83"/>
<protein>
    <submittedName>
        <fullName evidence="2">Uncharacterized protein</fullName>
    </submittedName>
</protein>
<reference evidence="2" key="1">
    <citation type="submission" date="2021-01" db="EMBL/GenBank/DDBJ databases">
        <authorList>
            <person name="Corre E."/>
            <person name="Pelletier E."/>
            <person name="Niang G."/>
            <person name="Scheremetjew M."/>
            <person name="Finn R."/>
            <person name="Kale V."/>
            <person name="Holt S."/>
            <person name="Cochrane G."/>
            <person name="Meng A."/>
            <person name="Brown T."/>
            <person name="Cohen L."/>
        </authorList>
    </citation>
    <scope>NUCLEOTIDE SEQUENCE</scope>
    <source>
        <strain evidence="2">SoJaBio B1-5/56/2</strain>
    </source>
</reference>
<feature type="region of interest" description="Disordered" evidence="1">
    <location>
        <begin position="150"/>
        <end position="181"/>
    </location>
</feature>
<gene>
    <name evidence="2" type="ORF">NAES01612_LOCUS5115</name>
</gene>
<proteinExistence type="predicted"/>
<accession>A0A7S4NJ83</accession>
<sequence>MAIRHGCTIVPVTNYGTEDMVEVIGDLPLGWVPIPFLWNSDRTLPLMRVTGDVSSFSKGKVYFKFGEPIETEEMKGREMEEKVVSEIVNQTKNAIENDLVFLKIYSERKEKEEEENRKREGRGGGGGWRGRLGNLGRMLRMRAAKETGEIVGGELEELERRAEKEEGDNVGEGTVAGKASL</sequence>
<dbReference type="SUPFAM" id="SSF69593">
    <property type="entry name" value="Glycerol-3-phosphate (1)-acyltransferase"/>
    <property type="match status" value="1"/>
</dbReference>
<evidence type="ECO:0000313" key="2">
    <source>
        <dbReference type="EMBL" id="CAE2289790.1"/>
    </source>
</evidence>